<reference evidence="3" key="1">
    <citation type="journal article" date="2019" name="Int. J. Syst. Evol. Microbiol.">
        <title>The Global Catalogue of Microorganisms (GCM) 10K type strain sequencing project: providing services to taxonomists for standard genome sequencing and annotation.</title>
        <authorList>
            <consortium name="The Broad Institute Genomics Platform"/>
            <consortium name="The Broad Institute Genome Sequencing Center for Infectious Disease"/>
            <person name="Wu L."/>
            <person name="Ma J."/>
        </authorList>
    </citation>
    <scope>NUCLEOTIDE SEQUENCE [LARGE SCALE GENOMIC DNA]</scope>
    <source>
        <strain evidence="3">JCM 7356</strain>
    </source>
</reference>
<evidence type="ECO:0000313" key="2">
    <source>
        <dbReference type="EMBL" id="GAA2265936.1"/>
    </source>
</evidence>
<comment type="caution">
    <text evidence="2">The sequence shown here is derived from an EMBL/GenBank/DDBJ whole genome shotgun (WGS) entry which is preliminary data.</text>
</comment>
<dbReference type="EMBL" id="BAAATR010000033">
    <property type="protein sequence ID" value="GAA2265936.1"/>
    <property type="molecule type" value="Genomic_DNA"/>
</dbReference>
<protein>
    <submittedName>
        <fullName evidence="2">Uncharacterized protein</fullName>
    </submittedName>
</protein>
<accession>A0ABP5RLH3</accession>
<organism evidence="2 3">
    <name type="scientific">Kitasatospora cystarginea</name>
    <dbReference type="NCBI Taxonomy" id="58350"/>
    <lineage>
        <taxon>Bacteria</taxon>
        <taxon>Bacillati</taxon>
        <taxon>Actinomycetota</taxon>
        <taxon>Actinomycetes</taxon>
        <taxon>Kitasatosporales</taxon>
        <taxon>Streptomycetaceae</taxon>
        <taxon>Kitasatospora</taxon>
    </lineage>
</organism>
<proteinExistence type="predicted"/>
<sequence>MRTLHFARRHVTAQAALPPSRIARARTQSLRETAELLLPVRRLRANPRVIGRGMSHGSPERTRPRGQGPVKDWAAGLVGAYPYGGFNRHLVR</sequence>
<evidence type="ECO:0000256" key="1">
    <source>
        <dbReference type="SAM" id="MobiDB-lite"/>
    </source>
</evidence>
<evidence type="ECO:0000313" key="3">
    <source>
        <dbReference type="Proteomes" id="UP001500305"/>
    </source>
</evidence>
<feature type="region of interest" description="Disordered" evidence="1">
    <location>
        <begin position="48"/>
        <end position="71"/>
    </location>
</feature>
<name>A0ABP5RLH3_9ACTN</name>
<gene>
    <name evidence="2" type="ORF">GCM10010430_58650</name>
</gene>
<dbReference type="Proteomes" id="UP001500305">
    <property type="component" value="Unassembled WGS sequence"/>
</dbReference>
<keyword evidence="3" id="KW-1185">Reference proteome</keyword>